<evidence type="ECO:0000313" key="3">
    <source>
        <dbReference type="Proteomes" id="UP001501469"/>
    </source>
</evidence>
<dbReference type="Proteomes" id="UP001501469">
    <property type="component" value="Unassembled WGS sequence"/>
</dbReference>
<evidence type="ECO:0000256" key="1">
    <source>
        <dbReference type="SAM" id="MobiDB-lite"/>
    </source>
</evidence>
<protein>
    <recommendedName>
        <fullName evidence="4">S1/P1 Nuclease</fullName>
    </recommendedName>
</protein>
<gene>
    <name evidence="2" type="ORF">GCM10022409_07860</name>
</gene>
<accession>A0ABP7TH38</accession>
<sequence>MIFAAQSYLLTVKKYCYALLICLPLLFVALRAHAWGFFGHRLLNRLAVYTLPPGMVGFYKANIDYLTVNATRPDSRRLLVPGEAPKHFLDVDRYGDSAEFKLPRKYADAVARYTEDSLLRHGIVPWNVVSMKNQLTAAFKAKDTDRILRLSADMGHYIADACVPLHTTRNYNGQLTGQRGIHGLWESRLPELLSADYDLFSGKAQYLPNATDAIWAAVIRSHAAVDSVLRFEKQLTAEFSDDQKFGYEQRGSQTIRTYSREFSKAYHARLNGQVERQLRYASGLIGDFWFTCWVDGGSPDLTQMTRLPSEAEQQRLEREAKETAAAPVAGTAPGHDE</sequence>
<feature type="compositionally biased region" description="Basic and acidic residues" evidence="1">
    <location>
        <begin position="312"/>
        <end position="322"/>
    </location>
</feature>
<evidence type="ECO:0000313" key="2">
    <source>
        <dbReference type="EMBL" id="GAA4026306.1"/>
    </source>
</evidence>
<reference evidence="3" key="1">
    <citation type="journal article" date="2019" name="Int. J. Syst. Evol. Microbiol.">
        <title>The Global Catalogue of Microorganisms (GCM) 10K type strain sequencing project: providing services to taxonomists for standard genome sequencing and annotation.</title>
        <authorList>
            <consortium name="The Broad Institute Genomics Platform"/>
            <consortium name="The Broad Institute Genome Sequencing Center for Infectious Disease"/>
            <person name="Wu L."/>
            <person name="Ma J."/>
        </authorList>
    </citation>
    <scope>NUCLEOTIDE SEQUENCE [LARGE SCALE GENOMIC DNA]</scope>
    <source>
        <strain evidence="3">JCM 17225</strain>
    </source>
</reference>
<dbReference type="EMBL" id="BAABDK010000006">
    <property type="protein sequence ID" value="GAA4026306.1"/>
    <property type="molecule type" value="Genomic_DNA"/>
</dbReference>
<dbReference type="Gene3D" id="1.10.575.10">
    <property type="entry name" value="P1 Nuclease"/>
    <property type="match status" value="1"/>
</dbReference>
<proteinExistence type="predicted"/>
<organism evidence="2 3">
    <name type="scientific">Hymenobacter glaciei</name>
    <dbReference type="NCBI Taxonomy" id="877209"/>
    <lineage>
        <taxon>Bacteria</taxon>
        <taxon>Pseudomonadati</taxon>
        <taxon>Bacteroidota</taxon>
        <taxon>Cytophagia</taxon>
        <taxon>Cytophagales</taxon>
        <taxon>Hymenobacteraceae</taxon>
        <taxon>Hymenobacter</taxon>
    </lineage>
</organism>
<name>A0ABP7TH38_9BACT</name>
<feature type="compositionally biased region" description="Low complexity" evidence="1">
    <location>
        <begin position="323"/>
        <end position="337"/>
    </location>
</feature>
<evidence type="ECO:0008006" key="4">
    <source>
        <dbReference type="Google" id="ProtNLM"/>
    </source>
</evidence>
<keyword evidence="3" id="KW-1185">Reference proteome</keyword>
<feature type="region of interest" description="Disordered" evidence="1">
    <location>
        <begin position="310"/>
        <end position="337"/>
    </location>
</feature>
<dbReference type="CDD" id="cd10981">
    <property type="entry name" value="ZnPC_S1P1"/>
    <property type="match status" value="1"/>
</dbReference>
<dbReference type="SUPFAM" id="SSF48537">
    <property type="entry name" value="Phospholipase C/P1 nuclease"/>
    <property type="match status" value="1"/>
</dbReference>
<dbReference type="InterPro" id="IPR008947">
    <property type="entry name" value="PLipase_C/P1_nuclease_dom_sf"/>
</dbReference>
<comment type="caution">
    <text evidence="2">The sequence shown here is derived from an EMBL/GenBank/DDBJ whole genome shotgun (WGS) entry which is preliminary data.</text>
</comment>